<dbReference type="PROSITE" id="PS50294">
    <property type="entry name" value="WD_REPEATS_REGION"/>
    <property type="match status" value="4"/>
</dbReference>
<accession>A0A1Y2HA87</accession>
<evidence type="ECO:0000259" key="9">
    <source>
        <dbReference type="Pfam" id="PF04494"/>
    </source>
</evidence>
<dbReference type="PANTHER" id="PTHR19879:SF1">
    <property type="entry name" value="CANNONBALL-RELATED"/>
    <property type="match status" value="1"/>
</dbReference>
<feature type="compositionally biased region" description="Low complexity" evidence="8">
    <location>
        <begin position="184"/>
        <end position="200"/>
    </location>
</feature>
<dbReference type="AlphaFoldDB" id="A0A1Y2HA87"/>
<dbReference type="Proteomes" id="UP000193411">
    <property type="component" value="Unassembled WGS sequence"/>
</dbReference>
<sequence>MDNSDSYYIRQFGPDAKNDFAPHTYDRCYHHLRRWIEASLDVFKPQLKDILFPLFTHIYLDLLAKNYVQEARAFLDSYKADHVAFYSHDLFQMDAVQTPHHVTENAWALAVRDPNNKFTVTLHDTTFRLLISYLEDNNMVALLRILSQYIQVNVISSTAATASASASASASATTSSALAAAPTADATSSSSSTPAPAPASNPEKPISLAQFNSTPLRLGPPLLPTTDRQLIESALTAAANKDPAIPPDNKGLYDDHVTPIKPVPLPPLRAKHVQEYVDHVQDLAHRATLSSTALPSIAMYTWHNTYDALTCATRLVGHQAGVFAVRISPDKRFLVSGSEDGTARLWSLDTFSNVAVYRGHNYPVWDVDIGTEGHYFATASHDRTARLWSPEYIFPLRIFAGHLSDVDVVRFHPNSSYVATGSADKTVRLWDVQTGNHVRVLTGHAGAVQALAFSPDGKSLAVAGEDKHVHVWDLGEGKRIKKMASPEGTKSVVTSLVWSQEGSLLDASEEVASATAAASATAEKRKTKATSNDLLETFWTLRTPVTGLVFTRRNLLLATGAYNPTLP</sequence>
<comment type="caution">
    <text evidence="10">The sequence shown here is derived from an EMBL/GenBank/DDBJ whole genome shotgun (WGS) entry which is preliminary data.</text>
</comment>
<dbReference type="InterPro" id="IPR001680">
    <property type="entry name" value="WD40_rpt"/>
</dbReference>
<dbReference type="SMART" id="SM00320">
    <property type="entry name" value="WD40"/>
    <property type="match status" value="4"/>
</dbReference>
<feature type="repeat" description="WD" evidence="7">
    <location>
        <begin position="441"/>
        <end position="482"/>
    </location>
</feature>
<evidence type="ECO:0000256" key="3">
    <source>
        <dbReference type="ARBA" id="ARBA00022737"/>
    </source>
</evidence>
<evidence type="ECO:0000256" key="6">
    <source>
        <dbReference type="ARBA" id="ARBA00023242"/>
    </source>
</evidence>
<feature type="repeat" description="WD" evidence="7">
    <location>
        <begin position="357"/>
        <end position="389"/>
    </location>
</feature>
<dbReference type="PROSITE" id="PS00678">
    <property type="entry name" value="WD_REPEATS_1"/>
    <property type="match status" value="1"/>
</dbReference>
<evidence type="ECO:0000256" key="5">
    <source>
        <dbReference type="ARBA" id="ARBA00023163"/>
    </source>
</evidence>
<dbReference type="InterPro" id="IPR007582">
    <property type="entry name" value="TFIID_NTD2"/>
</dbReference>
<keyword evidence="3" id="KW-0677">Repeat</keyword>
<dbReference type="Gene3D" id="1.25.40.500">
    <property type="entry name" value="TFIID subunit TAF5, NTD2 domain"/>
    <property type="match status" value="1"/>
</dbReference>
<dbReference type="STRING" id="765915.A0A1Y2HA87"/>
<dbReference type="InterPro" id="IPR019775">
    <property type="entry name" value="WD40_repeat_CS"/>
</dbReference>
<dbReference type="Gene3D" id="2.130.10.10">
    <property type="entry name" value="YVTN repeat-like/Quinoprotein amine dehydrogenase"/>
    <property type="match status" value="2"/>
</dbReference>
<dbReference type="OrthoDB" id="10266330at2759"/>
<evidence type="ECO:0000313" key="10">
    <source>
        <dbReference type="EMBL" id="ORZ30914.1"/>
    </source>
</evidence>
<evidence type="ECO:0000256" key="4">
    <source>
        <dbReference type="ARBA" id="ARBA00023015"/>
    </source>
</evidence>
<feature type="repeat" description="WD" evidence="7">
    <location>
        <begin position="315"/>
        <end position="356"/>
    </location>
</feature>
<keyword evidence="5" id="KW-0804">Transcription</keyword>
<dbReference type="InterPro" id="IPR015943">
    <property type="entry name" value="WD40/YVTN_repeat-like_dom_sf"/>
</dbReference>
<organism evidence="10 11">
    <name type="scientific">Catenaria anguillulae PL171</name>
    <dbReference type="NCBI Taxonomy" id="765915"/>
    <lineage>
        <taxon>Eukaryota</taxon>
        <taxon>Fungi</taxon>
        <taxon>Fungi incertae sedis</taxon>
        <taxon>Blastocladiomycota</taxon>
        <taxon>Blastocladiomycetes</taxon>
        <taxon>Blastocladiales</taxon>
        <taxon>Catenariaceae</taxon>
        <taxon>Catenaria</taxon>
    </lineage>
</organism>
<dbReference type="Pfam" id="PF00400">
    <property type="entry name" value="WD40"/>
    <property type="match status" value="4"/>
</dbReference>
<keyword evidence="2 7" id="KW-0853">WD repeat</keyword>
<name>A0A1Y2HA87_9FUNG</name>
<evidence type="ECO:0000256" key="1">
    <source>
        <dbReference type="ARBA" id="ARBA00004123"/>
    </source>
</evidence>
<dbReference type="PROSITE" id="PS50082">
    <property type="entry name" value="WD_REPEATS_2"/>
    <property type="match status" value="4"/>
</dbReference>
<dbReference type="InterPro" id="IPR036322">
    <property type="entry name" value="WD40_repeat_dom_sf"/>
</dbReference>
<dbReference type="PRINTS" id="PR00320">
    <property type="entry name" value="GPROTEINBRPT"/>
</dbReference>
<dbReference type="CDD" id="cd08044">
    <property type="entry name" value="TAF5_NTD2"/>
    <property type="match status" value="1"/>
</dbReference>
<gene>
    <name evidence="10" type="ORF">BCR44DRAFT_1443680</name>
</gene>
<dbReference type="SUPFAM" id="SSF50978">
    <property type="entry name" value="WD40 repeat-like"/>
    <property type="match status" value="1"/>
</dbReference>
<protein>
    <submittedName>
        <fullName evidence="10">WD40-repeat-containing domain protein</fullName>
    </submittedName>
</protein>
<feature type="domain" description="TFIID subunit TAF5 NTD2" evidence="9">
    <location>
        <begin position="21"/>
        <end position="150"/>
    </location>
</feature>
<proteinExistence type="predicted"/>
<dbReference type="PANTHER" id="PTHR19879">
    <property type="entry name" value="TRANSCRIPTION INITIATION FACTOR TFIID"/>
    <property type="match status" value="1"/>
</dbReference>
<comment type="subcellular location">
    <subcellularLocation>
        <location evidence="1">Nucleus</location>
    </subcellularLocation>
</comment>
<dbReference type="GO" id="GO:0005669">
    <property type="term" value="C:transcription factor TFIID complex"/>
    <property type="evidence" value="ECO:0007669"/>
    <property type="project" value="TreeGrafter"/>
</dbReference>
<keyword evidence="6" id="KW-0539">Nucleus</keyword>
<dbReference type="InterPro" id="IPR037264">
    <property type="entry name" value="TFIID_NTD2_sf"/>
</dbReference>
<dbReference type="GO" id="GO:0006367">
    <property type="term" value="P:transcription initiation at RNA polymerase II promoter"/>
    <property type="evidence" value="ECO:0007669"/>
    <property type="project" value="TreeGrafter"/>
</dbReference>
<evidence type="ECO:0000313" key="11">
    <source>
        <dbReference type="Proteomes" id="UP000193411"/>
    </source>
</evidence>
<evidence type="ECO:0000256" key="2">
    <source>
        <dbReference type="ARBA" id="ARBA00022574"/>
    </source>
</evidence>
<feature type="region of interest" description="Disordered" evidence="8">
    <location>
        <begin position="184"/>
        <end position="207"/>
    </location>
</feature>
<keyword evidence="4" id="KW-0805">Transcription regulation</keyword>
<feature type="repeat" description="WD" evidence="7">
    <location>
        <begin position="399"/>
        <end position="440"/>
    </location>
</feature>
<dbReference type="Pfam" id="PF04494">
    <property type="entry name" value="TFIID_NTD2"/>
    <property type="match status" value="1"/>
</dbReference>
<reference evidence="10 11" key="1">
    <citation type="submission" date="2016-07" db="EMBL/GenBank/DDBJ databases">
        <title>Pervasive Adenine N6-methylation of Active Genes in Fungi.</title>
        <authorList>
            <consortium name="DOE Joint Genome Institute"/>
            <person name="Mondo S.J."/>
            <person name="Dannebaum R.O."/>
            <person name="Kuo R.C."/>
            <person name="Labutti K."/>
            <person name="Haridas S."/>
            <person name="Kuo A."/>
            <person name="Salamov A."/>
            <person name="Ahrendt S.R."/>
            <person name="Lipzen A."/>
            <person name="Sullivan W."/>
            <person name="Andreopoulos W.B."/>
            <person name="Clum A."/>
            <person name="Lindquist E."/>
            <person name="Daum C."/>
            <person name="Ramamoorthy G.K."/>
            <person name="Gryganskyi A."/>
            <person name="Culley D."/>
            <person name="Magnuson J.K."/>
            <person name="James T.Y."/>
            <person name="O'Malley M.A."/>
            <person name="Stajich J.E."/>
            <person name="Spatafora J.W."/>
            <person name="Visel A."/>
            <person name="Grigoriev I.V."/>
        </authorList>
    </citation>
    <scope>NUCLEOTIDE SEQUENCE [LARGE SCALE GENOMIC DNA]</scope>
    <source>
        <strain evidence="10 11">PL171</strain>
    </source>
</reference>
<dbReference type="GO" id="GO:0016251">
    <property type="term" value="F:RNA polymerase II general transcription initiation factor activity"/>
    <property type="evidence" value="ECO:0007669"/>
    <property type="project" value="TreeGrafter"/>
</dbReference>
<dbReference type="SUPFAM" id="SSF160897">
    <property type="entry name" value="Taf5 N-terminal domain-like"/>
    <property type="match status" value="1"/>
</dbReference>
<evidence type="ECO:0000256" key="8">
    <source>
        <dbReference type="SAM" id="MobiDB-lite"/>
    </source>
</evidence>
<dbReference type="CDD" id="cd00200">
    <property type="entry name" value="WD40"/>
    <property type="match status" value="1"/>
</dbReference>
<evidence type="ECO:0000256" key="7">
    <source>
        <dbReference type="PROSITE-ProRule" id="PRU00221"/>
    </source>
</evidence>
<dbReference type="EMBL" id="MCFL01000072">
    <property type="protein sequence ID" value="ORZ30914.1"/>
    <property type="molecule type" value="Genomic_DNA"/>
</dbReference>
<keyword evidence="11" id="KW-1185">Reference proteome</keyword>
<dbReference type="InterPro" id="IPR020472">
    <property type="entry name" value="WD40_PAC1"/>
</dbReference>